<name>A0A8S3BRN1_9BILA</name>
<protein>
    <submittedName>
        <fullName evidence="1">Uncharacterized protein</fullName>
    </submittedName>
</protein>
<sequence>DFEKLEQEEEHDIVQDEPDVRISREELLARYQVCLSL</sequence>
<comment type="caution">
    <text evidence="1">The sequence shown here is derived from an EMBL/GenBank/DDBJ whole genome shotgun (WGS) entry which is preliminary data.</text>
</comment>
<organism evidence="1 2">
    <name type="scientific">Rotaria magnacalcarata</name>
    <dbReference type="NCBI Taxonomy" id="392030"/>
    <lineage>
        <taxon>Eukaryota</taxon>
        <taxon>Metazoa</taxon>
        <taxon>Spiralia</taxon>
        <taxon>Gnathifera</taxon>
        <taxon>Rotifera</taxon>
        <taxon>Eurotatoria</taxon>
        <taxon>Bdelloidea</taxon>
        <taxon>Philodinida</taxon>
        <taxon>Philodinidae</taxon>
        <taxon>Rotaria</taxon>
    </lineage>
</organism>
<dbReference type="AlphaFoldDB" id="A0A8S3BRN1"/>
<evidence type="ECO:0000313" key="1">
    <source>
        <dbReference type="EMBL" id="CAF4855768.1"/>
    </source>
</evidence>
<gene>
    <name evidence="1" type="ORF">SMN809_LOCUS49615</name>
</gene>
<proteinExistence type="predicted"/>
<feature type="non-terminal residue" evidence="1">
    <location>
        <position position="1"/>
    </location>
</feature>
<dbReference type="Proteomes" id="UP000676336">
    <property type="component" value="Unassembled WGS sequence"/>
</dbReference>
<dbReference type="EMBL" id="CAJOBI010162263">
    <property type="protein sequence ID" value="CAF4855768.1"/>
    <property type="molecule type" value="Genomic_DNA"/>
</dbReference>
<accession>A0A8S3BRN1</accession>
<reference evidence="1" key="1">
    <citation type="submission" date="2021-02" db="EMBL/GenBank/DDBJ databases">
        <authorList>
            <person name="Nowell W R."/>
        </authorList>
    </citation>
    <scope>NUCLEOTIDE SEQUENCE</scope>
</reference>
<evidence type="ECO:0000313" key="2">
    <source>
        <dbReference type="Proteomes" id="UP000676336"/>
    </source>
</evidence>